<dbReference type="EC" id="1.3.8.-" evidence="10"/>
<dbReference type="InterPro" id="IPR025878">
    <property type="entry name" value="Acyl-CoA_dh-like_C_dom"/>
</dbReference>
<sequence>MGHYKSNVRDLEFNLFEVLGIQDRLGKGVLAESDEDTARGVLSELNNLATGPLAESFEDADRNPPVYDPKTFSATLPESFKKSYQQLWDGEWWRLGLTNKLGGFGLPPTVQWAASELILGANPALYMYMAGPNFAMVVDQNGTEEQQRWAQLMIDRAWGATMVLTEPDAGSDVGAGRTKAVQQEDGSWHIEGVKRFITSADQDMTENIMHLVLARPEGHGPGTKGLSLFLVPKYHFDTNTGEIGERNGAYVTNVEHKMGLKVSTTCELTFGQHGTPAKGWLLGEVHNGIAQMFQVIEYARMMVGTKAIATLSTGYLNALEFAKERVQGPDLTKQTDKSAPRVTITHHPDVRRSLMLQKAYAEGMRAVYLYTASFQDQVWTQEDPGSDEESIKLAERVNDLLLPIVKGVGSERATEQLVQSLQTFGGSGFLQDYPIEQYIRDSKIDSLYEGTTAIQSMDFFFRKIVRDKGQALTYIAGEISKFVEGGASEPDSRLKKERELLKQALDDVQGMLGSMIGNLTSAQEDVNNVYKVGQHSVRFLLSAGDLIVGWKLLQQAEIALGKLDEASGKDKSFYEGKVAVASFFAKQVLPELTARRAIAEAADNDLMEVDEAAF</sequence>
<dbReference type="SUPFAM" id="SSF56645">
    <property type="entry name" value="Acyl-CoA dehydrogenase NM domain-like"/>
    <property type="match status" value="1"/>
</dbReference>
<proteinExistence type="inferred from homology"/>
<keyword evidence="3 6" id="KW-0285">Flavoprotein</keyword>
<evidence type="ECO:0000259" key="8">
    <source>
        <dbReference type="Pfam" id="PF02770"/>
    </source>
</evidence>
<evidence type="ECO:0000259" key="9">
    <source>
        <dbReference type="Pfam" id="PF12806"/>
    </source>
</evidence>
<dbReference type="PANTHER" id="PTHR42803:SF1">
    <property type="entry name" value="BROAD-SPECIFICITY LINEAR ACYL-COA DEHYDROGENASE FADE5"/>
    <property type="match status" value="1"/>
</dbReference>
<dbReference type="Pfam" id="PF12806">
    <property type="entry name" value="Acyl-CoA_dh_C"/>
    <property type="match status" value="1"/>
</dbReference>
<feature type="domain" description="Acetyl-CoA dehydrogenase-like C-terminal" evidence="9">
    <location>
        <begin position="476"/>
        <end position="610"/>
    </location>
</feature>
<dbReference type="SUPFAM" id="SSF47203">
    <property type="entry name" value="Acyl-CoA dehydrogenase C-terminal domain-like"/>
    <property type="match status" value="1"/>
</dbReference>
<dbReference type="InterPro" id="IPR036250">
    <property type="entry name" value="AcylCo_DH-like_C"/>
</dbReference>
<dbReference type="RefSeq" id="WP_258936300.1">
    <property type="nucleotide sequence ID" value="NZ_JANBBF010000009.1"/>
</dbReference>
<keyword evidence="4 6" id="KW-0274">FAD</keyword>
<evidence type="ECO:0000256" key="6">
    <source>
        <dbReference type="RuleBase" id="RU362125"/>
    </source>
</evidence>
<dbReference type="InterPro" id="IPR009075">
    <property type="entry name" value="AcylCo_DH/oxidase_C"/>
</dbReference>
<evidence type="ECO:0000256" key="1">
    <source>
        <dbReference type="ARBA" id="ARBA00001974"/>
    </source>
</evidence>
<comment type="cofactor">
    <cofactor evidence="1 6">
        <name>FAD</name>
        <dbReference type="ChEBI" id="CHEBI:57692"/>
    </cofactor>
</comment>
<dbReference type="Pfam" id="PF02770">
    <property type="entry name" value="Acyl-CoA_dh_M"/>
    <property type="match status" value="1"/>
</dbReference>
<evidence type="ECO:0000256" key="2">
    <source>
        <dbReference type="ARBA" id="ARBA00009347"/>
    </source>
</evidence>
<dbReference type="Pfam" id="PF00441">
    <property type="entry name" value="Acyl-CoA_dh_1"/>
    <property type="match status" value="1"/>
</dbReference>
<dbReference type="PANTHER" id="PTHR42803">
    <property type="entry name" value="ACYL-COA DEHYDROGENASE"/>
    <property type="match status" value="1"/>
</dbReference>
<keyword evidence="5 6" id="KW-0560">Oxidoreductase</keyword>
<dbReference type="Gene3D" id="1.20.140.10">
    <property type="entry name" value="Butyryl-CoA Dehydrogenase, subunit A, domain 3"/>
    <property type="match status" value="1"/>
</dbReference>
<organism evidence="10 11">
    <name type="scientific">Prauserella salsuginis</name>
    <dbReference type="NCBI Taxonomy" id="387889"/>
    <lineage>
        <taxon>Bacteria</taxon>
        <taxon>Bacillati</taxon>
        <taxon>Actinomycetota</taxon>
        <taxon>Actinomycetes</taxon>
        <taxon>Pseudonocardiales</taxon>
        <taxon>Pseudonocardiaceae</taxon>
        <taxon>Prauserella</taxon>
        <taxon>Prauserella salsuginis group</taxon>
    </lineage>
</organism>
<evidence type="ECO:0000256" key="5">
    <source>
        <dbReference type="ARBA" id="ARBA00023002"/>
    </source>
</evidence>
<dbReference type="Gene3D" id="2.40.110.20">
    <property type="match status" value="1"/>
</dbReference>
<dbReference type="InterPro" id="IPR009100">
    <property type="entry name" value="AcylCoA_DH/oxidase_NM_dom_sf"/>
</dbReference>
<name>A0ABW6FZ74_9PSEU</name>
<evidence type="ECO:0000313" key="11">
    <source>
        <dbReference type="Proteomes" id="UP001598673"/>
    </source>
</evidence>
<keyword evidence="11" id="KW-1185">Reference proteome</keyword>
<evidence type="ECO:0000259" key="7">
    <source>
        <dbReference type="Pfam" id="PF00441"/>
    </source>
</evidence>
<feature type="domain" description="Acyl-CoA oxidase/dehydrogenase middle" evidence="8">
    <location>
        <begin position="162"/>
        <end position="270"/>
    </location>
</feature>
<comment type="similarity">
    <text evidence="2 6">Belongs to the acyl-CoA dehydrogenase family.</text>
</comment>
<dbReference type="GO" id="GO:0016491">
    <property type="term" value="F:oxidoreductase activity"/>
    <property type="evidence" value="ECO:0007669"/>
    <property type="project" value="UniProtKB-KW"/>
</dbReference>
<evidence type="ECO:0000256" key="4">
    <source>
        <dbReference type="ARBA" id="ARBA00022827"/>
    </source>
</evidence>
<dbReference type="Proteomes" id="UP001598673">
    <property type="component" value="Unassembled WGS sequence"/>
</dbReference>
<dbReference type="EMBL" id="JBHXCV010000001">
    <property type="protein sequence ID" value="MFD6792211.1"/>
    <property type="molecule type" value="Genomic_DNA"/>
</dbReference>
<accession>A0ABW6FZ74</accession>
<gene>
    <name evidence="10" type="ORF">ACFWGY_02610</name>
</gene>
<evidence type="ECO:0000256" key="3">
    <source>
        <dbReference type="ARBA" id="ARBA00022630"/>
    </source>
</evidence>
<dbReference type="InterPro" id="IPR052166">
    <property type="entry name" value="Diverse_Acyl-CoA_DH"/>
</dbReference>
<protein>
    <submittedName>
        <fullName evidence="10">Acyl-CoA dehydrogenase</fullName>
        <ecNumber evidence="10">1.3.8.-</ecNumber>
    </submittedName>
</protein>
<feature type="domain" description="Acyl-CoA dehydrogenase/oxidase C-terminal" evidence="7">
    <location>
        <begin position="287"/>
        <end position="457"/>
    </location>
</feature>
<reference evidence="10 11" key="1">
    <citation type="submission" date="2024-09" db="EMBL/GenBank/DDBJ databases">
        <title>The Natural Products Discovery Center: Release of the First 8490 Sequenced Strains for Exploring Actinobacteria Biosynthetic Diversity.</title>
        <authorList>
            <person name="Kalkreuter E."/>
            <person name="Kautsar S.A."/>
            <person name="Yang D."/>
            <person name="Bader C.D."/>
            <person name="Teijaro C.N."/>
            <person name="Fluegel L."/>
            <person name="Davis C.M."/>
            <person name="Simpson J.R."/>
            <person name="Lauterbach L."/>
            <person name="Steele A.D."/>
            <person name="Gui C."/>
            <person name="Meng S."/>
            <person name="Li G."/>
            <person name="Viehrig K."/>
            <person name="Ye F."/>
            <person name="Su P."/>
            <person name="Kiefer A.F."/>
            <person name="Nichols A."/>
            <person name="Cepeda A.J."/>
            <person name="Yan W."/>
            <person name="Fan B."/>
            <person name="Jiang Y."/>
            <person name="Adhikari A."/>
            <person name="Zheng C.-J."/>
            <person name="Schuster L."/>
            <person name="Cowan T.M."/>
            <person name="Smanski M.J."/>
            <person name="Chevrette M.G."/>
            <person name="De Carvalho L.P.S."/>
            <person name="Shen B."/>
        </authorList>
    </citation>
    <scope>NUCLEOTIDE SEQUENCE [LARGE SCALE GENOMIC DNA]</scope>
    <source>
        <strain evidence="10 11">NPDC060353</strain>
    </source>
</reference>
<evidence type="ECO:0000313" key="10">
    <source>
        <dbReference type="EMBL" id="MFD6792211.1"/>
    </source>
</evidence>
<dbReference type="InterPro" id="IPR006091">
    <property type="entry name" value="Acyl-CoA_Oxase/DH_mid-dom"/>
</dbReference>
<comment type="caution">
    <text evidence="10">The sequence shown here is derived from an EMBL/GenBank/DDBJ whole genome shotgun (WGS) entry which is preliminary data.</text>
</comment>